<evidence type="ECO:0000256" key="1">
    <source>
        <dbReference type="ARBA" id="ARBA00004651"/>
    </source>
</evidence>
<dbReference type="Proteomes" id="UP000192050">
    <property type="component" value="Chromosome"/>
</dbReference>
<feature type="transmembrane region" description="Helical" evidence="9">
    <location>
        <begin position="371"/>
        <end position="391"/>
    </location>
</feature>
<evidence type="ECO:0000259" key="10">
    <source>
        <dbReference type="PROSITE" id="PS50850"/>
    </source>
</evidence>
<feature type="transmembrane region" description="Helical" evidence="9">
    <location>
        <begin position="282"/>
        <end position="302"/>
    </location>
</feature>
<evidence type="ECO:0000256" key="2">
    <source>
        <dbReference type="ARBA" id="ARBA00008240"/>
    </source>
</evidence>
<keyword evidence="8 9" id="KW-0472">Membrane</keyword>
<dbReference type="OrthoDB" id="117970at2157"/>
<feature type="transmembrane region" description="Helical" evidence="9">
    <location>
        <begin position="57"/>
        <end position="75"/>
    </location>
</feature>
<dbReference type="InterPro" id="IPR051084">
    <property type="entry name" value="H+-coupled_symporters"/>
</dbReference>
<protein>
    <submittedName>
        <fullName evidence="11">Inorganic phosphate:H+ symporter family transporter</fullName>
    </submittedName>
</protein>
<dbReference type="Pfam" id="PF07690">
    <property type="entry name" value="MFS_1"/>
    <property type="match status" value="1"/>
</dbReference>
<feature type="domain" description="Major facilitator superfamily (MFS) profile" evidence="10">
    <location>
        <begin position="21"/>
        <end position="395"/>
    </location>
</feature>
<dbReference type="RefSeq" id="WP_081142700.1">
    <property type="nucleotide sequence ID" value="NZ_CP015363.1"/>
</dbReference>
<dbReference type="GO" id="GO:0005886">
    <property type="term" value="C:plasma membrane"/>
    <property type="evidence" value="ECO:0007669"/>
    <property type="project" value="UniProtKB-SubCell"/>
</dbReference>
<evidence type="ECO:0000256" key="8">
    <source>
        <dbReference type="ARBA" id="ARBA00023136"/>
    </source>
</evidence>
<sequence>MKDLENIHLSEKISRMPWNSKHWIIFFTVSISFFMWGVTLAIAPLITTWYFVPQFSYYYIIGAAPAGLLAGNMSMGYISDRLGRKNIFLLTMGITVAGLIGIGASYNYIALIIFVFIAEFGLGGDETLSLAILIEYLPLKSRGFAIVESSNMANIGVTAISGLFLVYPSSVITQKILLIAIAIIAGGAALFARYHMEESGLWNLSKKLNEKLEITPRNTLKFLALTFMGMAIIVGFAFSDLVIGPFHFPEDTGLIIFFSVLAESLTGVIGGYYLGKSKRKSIAITGFSGLLISWAVIIIFLNSIIANLYLLLLMLAISSIFGEIGWAARELLEPENFISKYRGRGIGIIRSAGYVLYIIFIFALINASISTYAYFILAVYIAGFAGSLLYAGTGKETRFIPAR</sequence>
<dbReference type="InterPro" id="IPR005829">
    <property type="entry name" value="Sugar_transporter_CS"/>
</dbReference>
<feature type="transmembrane region" description="Helical" evidence="9">
    <location>
        <begin position="176"/>
        <end position="196"/>
    </location>
</feature>
<organism evidence="11 12">
    <name type="scientific">Ferroplasma acidiphilum</name>
    <dbReference type="NCBI Taxonomy" id="74969"/>
    <lineage>
        <taxon>Archaea</taxon>
        <taxon>Methanobacteriati</taxon>
        <taxon>Thermoplasmatota</taxon>
        <taxon>Thermoplasmata</taxon>
        <taxon>Thermoplasmatales</taxon>
        <taxon>Ferroplasmaceae</taxon>
        <taxon>Ferroplasma</taxon>
    </lineage>
</organism>
<dbReference type="SUPFAM" id="SSF103473">
    <property type="entry name" value="MFS general substrate transporter"/>
    <property type="match status" value="1"/>
</dbReference>
<evidence type="ECO:0000256" key="5">
    <source>
        <dbReference type="ARBA" id="ARBA00022692"/>
    </source>
</evidence>
<dbReference type="InterPro" id="IPR036259">
    <property type="entry name" value="MFS_trans_sf"/>
</dbReference>
<dbReference type="PROSITE" id="PS00216">
    <property type="entry name" value="SUGAR_TRANSPORT_1"/>
    <property type="match status" value="1"/>
</dbReference>
<comment type="subcellular location">
    <subcellularLocation>
        <location evidence="1">Cell membrane</location>
        <topology evidence="1">Multi-pass membrane protein</topology>
    </subcellularLocation>
</comment>
<evidence type="ECO:0000256" key="7">
    <source>
        <dbReference type="ARBA" id="ARBA00022989"/>
    </source>
</evidence>
<dbReference type="Gene3D" id="1.20.1250.20">
    <property type="entry name" value="MFS general substrate transporter like domains"/>
    <property type="match status" value="2"/>
</dbReference>
<dbReference type="PANTHER" id="PTHR43528:SF1">
    <property type="entry name" value="ALPHA-KETOGLUTARATE PERMEASE"/>
    <property type="match status" value="1"/>
</dbReference>
<dbReference type="KEGG" id="fai:FAD_1260"/>
<evidence type="ECO:0000313" key="12">
    <source>
        <dbReference type="Proteomes" id="UP000192050"/>
    </source>
</evidence>
<dbReference type="InterPro" id="IPR011701">
    <property type="entry name" value="MFS"/>
</dbReference>
<evidence type="ECO:0000256" key="3">
    <source>
        <dbReference type="ARBA" id="ARBA00022448"/>
    </source>
</evidence>
<feature type="transmembrane region" description="Helical" evidence="9">
    <location>
        <begin position="222"/>
        <end position="248"/>
    </location>
</feature>
<keyword evidence="12" id="KW-1185">Reference proteome</keyword>
<feature type="transmembrane region" description="Helical" evidence="9">
    <location>
        <begin position="308"/>
        <end position="326"/>
    </location>
</feature>
<keyword evidence="7 9" id="KW-1133">Transmembrane helix</keyword>
<dbReference type="STRING" id="74969.FAD_1260"/>
<dbReference type="PROSITE" id="PS50850">
    <property type="entry name" value="MFS"/>
    <property type="match status" value="1"/>
</dbReference>
<reference evidence="11 12" key="1">
    <citation type="submission" date="2011-10" db="EMBL/GenBank/DDBJ databases">
        <title>Metabolic and evolutionary patterns in the extreme acidophile Ferroplasma acidiphilum.</title>
        <authorList>
            <person name="Golyshina O.V."/>
            <person name="Kozyavkin S.A."/>
            <person name="Tatusov R.L."/>
            <person name="Slesarev A.I."/>
            <person name="Golyshin P.N."/>
        </authorList>
    </citation>
    <scope>NUCLEOTIDE SEQUENCE [LARGE SCALE GENOMIC DNA]</scope>
    <source>
        <strain evidence="12">Y</strain>
    </source>
</reference>
<gene>
    <name evidence="11" type="ORF">FAD_1260</name>
</gene>
<comment type="similarity">
    <text evidence="2">Belongs to the major facilitator superfamily. Metabolite:H+ Symporter (MHS) family (TC 2.A.1.6) family.</text>
</comment>
<proteinExistence type="inferred from homology"/>
<evidence type="ECO:0000256" key="9">
    <source>
        <dbReference type="SAM" id="Phobius"/>
    </source>
</evidence>
<dbReference type="GeneID" id="31676758"/>
<dbReference type="EMBL" id="CP015363">
    <property type="protein sequence ID" value="ARD85128.1"/>
    <property type="molecule type" value="Genomic_DNA"/>
</dbReference>
<dbReference type="PANTHER" id="PTHR43528">
    <property type="entry name" value="ALPHA-KETOGLUTARATE PERMEASE"/>
    <property type="match status" value="1"/>
</dbReference>
<dbReference type="InterPro" id="IPR020846">
    <property type="entry name" value="MFS_dom"/>
</dbReference>
<keyword evidence="3" id="KW-0813">Transport</keyword>
<keyword evidence="5 9" id="KW-0812">Transmembrane</keyword>
<feature type="transmembrane region" description="Helical" evidence="9">
    <location>
        <begin position="87"/>
        <end position="106"/>
    </location>
</feature>
<dbReference type="AlphaFoldDB" id="A0A1V0N4R6"/>
<evidence type="ECO:0000313" key="11">
    <source>
        <dbReference type="EMBL" id="ARD85128.1"/>
    </source>
</evidence>
<feature type="transmembrane region" description="Helical" evidence="9">
    <location>
        <begin position="347"/>
        <end position="365"/>
    </location>
</feature>
<keyword evidence="4" id="KW-1003">Cell membrane</keyword>
<evidence type="ECO:0000256" key="4">
    <source>
        <dbReference type="ARBA" id="ARBA00022475"/>
    </source>
</evidence>
<accession>A0A1V0N4R6</accession>
<name>A0A1V0N4R6_9ARCH</name>
<feature type="transmembrane region" description="Helical" evidence="9">
    <location>
        <begin position="254"/>
        <end position="275"/>
    </location>
</feature>
<evidence type="ECO:0000256" key="6">
    <source>
        <dbReference type="ARBA" id="ARBA00022847"/>
    </source>
</evidence>
<keyword evidence="6" id="KW-0769">Symport</keyword>
<feature type="transmembrane region" description="Helical" evidence="9">
    <location>
        <begin position="23"/>
        <end position="51"/>
    </location>
</feature>
<dbReference type="GO" id="GO:0015293">
    <property type="term" value="F:symporter activity"/>
    <property type="evidence" value="ECO:0007669"/>
    <property type="project" value="UniProtKB-KW"/>
</dbReference>